<gene>
    <name evidence="1" type="ORF">GS03_00405</name>
</gene>
<proteinExistence type="predicted"/>
<dbReference type="Proteomes" id="UP000296862">
    <property type="component" value="Chromosome"/>
</dbReference>
<dbReference type="KEGG" id="fsn:GS03_00405"/>
<keyword evidence="2" id="KW-1185">Reference proteome</keyword>
<evidence type="ECO:0000313" key="2">
    <source>
        <dbReference type="Proteomes" id="UP000296862"/>
    </source>
</evidence>
<accession>A0A4P7PS14</accession>
<protein>
    <submittedName>
        <fullName evidence="1">Uncharacterized protein</fullName>
    </submittedName>
</protein>
<name>A0A4P7PS14_9FLAO</name>
<dbReference type="AlphaFoldDB" id="A0A4P7PS14"/>
<sequence>MVFHLASRRADETGKWIANIPKPFAYKQLFNPNFTSDNHWDYDTGYKGRND</sequence>
<evidence type="ECO:0000313" key="1">
    <source>
        <dbReference type="EMBL" id="QBZ96922.1"/>
    </source>
</evidence>
<dbReference type="EMBL" id="CP038810">
    <property type="protein sequence ID" value="QBZ96922.1"/>
    <property type="molecule type" value="Genomic_DNA"/>
</dbReference>
<reference evidence="1 2" key="1">
    <citation type="submission" date="2019-04" db="EMBL/GenBank/DDBJ databases">
        <title>Flavobacterium sp. GS03.</title>
        <authorList>
            <person name="Kim H."/>
        </authorList>
    </citation>
    <scope>NUCLEOTIDE SEQUENCE [LARGE SCALE GENOMIC DNA]</scope>
    <source>
        <strain evidence="1 2">GS03</strain>
    </source>
</reference>
<organism evidence="1 2">
    <name type="scientific">Flavobacterium sangjuense</name>
    <dbReference type="NCBI Taxonomy" id="2518177"/>
    <lineage>
        <taxon>Bacteria</taxon>
        <taxon>Pseudomonadati</taxon>
        <taxon>Bacteroidota</taxon>
        <taxon>Flavobacteriia</taxon>
        <taxon>Flavobacteriales</taxon>
        <taxon>Flavobacteriaceae</taxon>
        <taxon>Flavobacterium</taxon>
    </lineage>
</organism>